<protein>
    <submittedName>
        <fullName evidence="1">Uncharacterized protein</fullName>
    </submittedName>
</protein>
<evidence type="ECO:0000313" key="2">
    <source>
        <dbReference type="Proteomes" id="UP000237295"/>
    </source>
</evidence>
<gene>
    <name evidence="1" type="ORF">CXB42_15075</name>
</gene>
<name>A0AAE5VUC9_PSESY</name>
<dbReference type="AlphaFoldDB" id="A0AAE5VUC9"/>
<accession>A0AAE5VUC9</accession>
<evidence type="ECO:0000313" key="1">
    <source>
        <dbReference type="EMBL" id="POQ03296.1"/>
    </source>
</evidence>
<dbReference type="Proteomes" id="UP000237295">
    <property type="component" value="Unassembled WGS sequence"/>
</dbReference>
<sequence>MRNDIQSKLRLWPDGFGSAEVFVNSFLSSLGVYPPLTNVAPLGGPDGGRDLQNIDGTLRVACYFPVKEYKSFKEIEAKFLSDMDKAKQGGATQFVFVTGQLMQLADKERLKIQSLISKTAVYDCSDILSVVSAPQAGYLRALLGFPDNETEPRKPKFESVLLSLDDYRKLSSFIGENEEGIVFLNLTMDDNSFQGSTEEPNPYFVAYEECFEELEEGEKPSCFKCTGTEFSVHISHAVGSCFFYWQRGFYRLRGYFVITGYSGPYQGLMSCNLRGVRHEDIRM</sequence>
<proteinExistence type="predicted"/>
<dbReference type="EMBL" id="NBAQ01000007">
    <property type="protein sequence ID" value="POQ03296.1"/>
    <property type="molecule type" value="Genomic_DNA"/>
</dbReference>
<reference evidence="1 2" key="1">
    <citation type="submission" date="2017-03" db="EMBL/GenBank/DDBJ databases">
        <authorList>
            <person name="Hulin M.T."/>
        </authorList>
    </citation>
    <scope>NUCLEOTIDE SEQUENCE [LARGE SCALE GENOMIC DNA]</scope>
    <source>
        <strain evidence="1 2">5264</strain>
    </source>
</reference>
<comment type="caution">
    <text evidence="1">The sequence shown here is derived from an EMBL/GenBank/DDBJ whole genome shotgun (WGS) entry which is preliminary data.</text>
</comment>
<dbReference type="RefSeq" id="WP_103694294.1">
    <property type="nucleotide sequence ID" value="NZ_NBAQ01000007.1"/>
</dbReference>
<organism evidence="1 2">
    <name type="scientific">Pseudomonas syringae pv. syringae</name>
    <dbReference type="NCBI Taxonomy" id="321"/>
    <lineage>
        <taxon>Bacteria</taxon>
        <taxon>Pseudomonadati</taxon>
        <taxon>Pseudomonadota</taxon>
        <taxon>Gammaproteobacteria</taxon>
        <taxon>Pseudomonadales</taxon>
        <taxon>Pseudomonadaceae</taxon>
        <taxon>Pseudomonas</taxon>
        <taxon>Pseudomonas syringae</taxon>
    </lineage>
</organism>